<dbReference type="AlphaFoldDB" id="A0A3B0Y8U4"/>
<name>A0A3B0Y8U4_9ZZZZ</name>
<accession>A0A3B0Y8U4</accession>
<evidence type="ECO:0000313" key="1">
    <source>
        <dbReference type="EMBL" id="VAW72803.1"/>
    </source>
</evidence>
<protein>
    <submittedName>
        <fullName evidence="1">ATPase</fullName>
    </submittedName>
</protein>
<dbReference type="EMBL" id="UOFN01000005">
    <property type="protein sequence ID" value="VAW72803.1"/>
    <property type="molecule type" value="Genomic_DNA"/>
</dbReference>
<organism evidence="1">
    <name type="scientific">hydrothermal vent metagenome</name>
    <dbReference type="NCBI Taxonomy" id="652676"/>
    <lineage>
        <taxon>unclassified sequences</taxon>
        <taxon>metagenomes</taxon>
        <taxon>ecological metagenomes</taxon>
    </lineage>
</organism>
<gene>
    <name evidence="1" type="ORF">MNBD_GAMMA15-744</name>
</gene>
<sequence>MRTYLERDVRQLIKVQDLGIFQRFLRLCAGEFAGQSRLIYGGENQQTRSGVNIMPWNKIESGLPV</sequence>
<reference evidence="1" key="1">
    <citation type="submission" date="2018-06" db="EMBL/GenBank/DDBJ databases">
        <authorList>
            <person name="Zhirakovskaya E."/>
        </authorList>
    </citation>
    <scope>NUCLEOTIDE SEQUENCE</scope>
</reference>
<proteinExistence type="predicted"/>